<evidence type="ECO:0000256" key="6">
    <source>
        <dbReference type="ARBA" id="ARBA00022840"/>
    </source>
</evidence>
<dbReference type="Gene3D" id="1.10.8.430">
    <property type="entry name" value="Helical domain of apoptotic protease-activating factors"/>
    <property type="match status" value="1"/>
</dbReference>
<keyword evidence="12" id="KW-1185">Reference proteome</keyword>
<accession>A0A2P5C4L3</accession>
<dbReference type="EMBL" id="JXTC01000414">
    <property type="protein sequence ID" value="PON55924.1"/>
    <property type="molecule type" value="Genomic_DNA"/>
</dbReference>
<dbReference type="FunCoup" id="A0A2P5C4L3">
    <property type="interactions" value="16"/>
</dbReference>
<reference evidence="12" key="1">
    <citation type="submission" date="2016-06" db="EMBL/GenBank/DDBJ databases">
        <title>Parallel loss of symbiosis genes in relatives of nitrogen-fixing non-legume Parasponia.</title>
        <authorList>
            <person name="Van Velzen R."/>
            <person name="Holmer R."/>
            <person name="Bu F."/>
            <person name="Rutten L."/>
            <person name="Van Zeijl A."/>
            <person name="Liu W."/>
            <person name="Santuari L."/>
            <person name="Cao Q."/>
            <person name="Sharma T."/>
            <person name="Shen D."/>
            <person name="Roswanjaya Y."/>
            <person name="Wardhani T."/>
            <person name="Kalhor M.S."/>
            <person name="Jansen J."/>
            <person name="Van den Hoogen J."/>
            <person name="Gungor B."/>
            <person name="Hartog M."/>
            <person name="Hontelez J."/>
            <person name="Verver J."/>
            <person name="Yang W.-C."/>
            <person name="Schijlen E."/>
            <person name="Repin R."/>
            <person name="Schilthuizen M."/>
            <person name="Schranz E."/>
            <person name="Heidstra R."/>
            <person name="Miyata K."/>
            <person name="Fedorova E."/>
            <person name="Kohlen W."/>
            <person name="Bisseling T."/>
            <person name="Smit S."/>
            <person name="Geurts R."/>
        </authorList>
    </citation>
    <scope>NUCLEOTIDE SEQUENCE [LARGE SCALE GENOMIC DNA]</scope>
    <source>
        <strain evidence="12">cv. RG33-2</strain>
    </source>
</reference>
<evidence type="ECO:0000256" key="3">
    <source>
        <dbReference type="ARBA" id="ARBA00022737"/>
    </source>
</evidence>
<feature type="domain" description="Disease resistance protein winged helix" evidence="9">
    <location>
        <begin position="415"/>
        <end position="482"/>
    </location>
</feature>
<dbReference type="InterPro" id="IPR055414">
    <property type="entry name" value="LRR_R13L4/SHOC2-like"/>
</dbReference>
<dbReference type="InterPro" id="IPR050905">
    <property type="entry name" value="Plant_NBS-LRR"/>
</dbReference>
<evidence type="ECO:0000256" key="1">
    <source>
        <dbReference type="ARBA" id="ARBA00008894"/>
    </source>
</evidence>
<feature type="domain" description="Disease resistance protein At4g27190-like leucine-rich repeats" evidence="8">
    <location>
        <begin position="835"/>
        <end position="949"/>
    </location>
</feature>
<evidence type="ECO:0000256" key="4">
    <source>
        <dbReference type="ARBA" id="ARBA00022741"/>
    </source>
</evidence>
<dbReference type="PANTHER" id="PTHR33463">
    <property type="entry name" value="NB-ARC DOMAIN-CONTAINING PROTEIN-RELATED"/>
    <property type="match status" value="1"/>
</dbReference>
<keyword evidence="4" id="KW-0547">Nucleotide-binding</keyword>
<dbReference type="OrthoDB" id="736010at2759"/>
<evidence type="ECO:0000256" key="2">
    <source>
        <dbReference type="ARBA" id="ARBA00022614"/>
    </source>
</evidence>
<dbReference type="Gene3D" id="1.10.10.10">
    <property type="entry name" value="Winged helix-like DNA-binding domain superfamily/Winged helix DNA-binding domain"/>
    <property type="match status" value="1"/>
</dbReference>
<dbReference type="FunFam" id="3.40.50.300:FF:001091">
    <property type="entry name" value="Probable disease resistance protein At1g61300"/>
    <property type="match status" value="1"/>
</dbReference>
<evidence type="ECO:0000256" key="5">
    <source>
        <dbReference type="ARBA" id="ARBA00022821"/>
    </source>
</evidence>
<dbReference type="Pfam" id="PF23598">
    <property type="entry name" value="LRR_14"/>
    <property type="match status" value="1"/>
</dbReference>
<comment type="caution">
    <text evidence="11">The sequence shown here is derived from an EMBL/GenBank/DDBJ whole genome shotgun (WGS) entry which is preliminary data.</text>
</comment>
<evidence type="ECO:0000259" key="9">
    <source>
        <dbReference type="Pfam" id="PF23559"/>
    </source>
</evidence>
<dbReference type="Gene3D" id="3.40.50.300">
    <property type="entry name" value="P-loop containing nucleotide triphosphate hydrolases"/>
    <property type="match status" value="1"/>
</dbReference>
<dbReference type="STRING" id="63057.A0A2P5C4L3"/>
<comment type="similarity">
    <text evidence="1">Belongs to the disease resistance NB-LRR family.</text>
</comment>
<dbReference type="Gene3D" id="3.80.10.10">
    <property type="entry name" value="Ribonuclease Inhibitor"/>
    <property type="match status" value="2"/>
</dbReference>
<dbReference type="GO" id="GO:0043531">
    <property type="term" value="F:ADP binding"/>
    <property type="evidence" value="ECO:0007669"/>
    <property type="project" value="InterPro"/>
</dbReference>
<dbReference type="Proteomes" id="UP000237000">
    <property type="component" value="Unassembled WGS sequence"/>
</dbReference>
<name>A0A2P5C4L3_TREOI</name>
<keyword evidence="2" id="KW-0433">Leucine-rich repeat</keyword>
<evidence type="ECO:0000313" key="11">
    <source>
        <dbReference type="EMBL" id="PON55924.1"/>
    </source>
</evidence>
<dbReference type="SUPFAM" id="SSF52540">
    <property type="entry name" value="P-loop containing nucleoside triphosphate hydrolases"/>
    <property type="match status" value="1"/>
</dbReference>
<dbReference type="Pfam" id="PF23247">
    <property type="entry name" value="LRR_RPS2"/>
    <property type="match status" value="1"/>
</dbReference>
<dbReference type="GO" id="GO:0006952">
    <property type="term" value="P:defense response"/>
    <property type="evidence" value="ECO:0007669"/>
    <property type="project" value="UniProtKB-KW"/>
</dbReference>
<evidence type="ECO:0000313" key="12">
    <source>
        <dbReference type="Proteomes" id="UP000237000"/>
    </source>
</evidence>
<protein>
    <submittedName>
        <fullName evidence="11">NB-ARC domain, LRR domain containing protein</fullName>
    </submittedName>
</protein>
<dbReference type="SMART" id="SM00369">
    <property type="entry name" value="LRR_TYP"/>
    <property type="match status" value="2"/>
</dbReference>
<dbReference type="InterPro" id="IPR057135">
    <property type="entry name" value="At4g27190-like_LRR"/>
</dbReference>
<sequence>MEVQVLTSILGAVVSETGRLVCGCISSNIKNTVRWKSNLRSLEKERKKLMDLWSDIKSRSESDDRDGTSPTNKVIKEWLTEVEEFLVLVESCQAKVTANENKLCRFSLRIRFSRKVSKLLGKLEQLVKAGNFPDGPVNEPVEYIPGPLVEDQTTASRTLDELMKILDDDDDDKFRRIGVWGMGGVGKTTLVKNLNNKLRSNTSLKRPFSVVVWATVSKELDMKRVQMQIAERLNVEVKMEESIERAAGRLYQRLKEEERFLIILDDVWEKIDLDCLGVPQPELQKGSKIILTSRFLEVCKAMMTDVEVKVSILNGEEAWKLFSRNAGEVVSLEHIRPFAEAVARECCGLPLAIITMGAAMRGKTMVKLWKHALNELRRSAPCVGGIKNQVYNPLKWSYDSLQGNNIKACFLYCCLFPEDFSIEVSELVRCWLAEGLIDEKHDFENSVDNGIAVIEILKDSCLLEDGDYEGTVKMHDVVRDVAIWIVSSSPEDEFNFIVRSGIGLSEISEDELSDSIGRVSFMNNKINTLPDCEMQCHKASTLLLQGNLPLEKVPESFLQAFQALRVLNISGSRIQSLPPSLLQLGELRALLLRDCFFLEELPPLGVLRRLQMLDLRATRIRELPKGMENLINLRQVNLSRTHYLKRIQVGIVSKWACLEVLDMTLSSYHWGTKGEVEDEQTTFEELGCLKQLFSLSIRLKSIPCLGSEDLTWIGRLRRFQFFIGSTANSLPTRHDKRRVTVSGLDLSGEWIVWLLMNASSLVLNGCWGLNEMLQDLAIYSADNYSDINSVSSFTGLKSLTISSSNSYLRPGGGCAAPYDLLPNLEELRLHGLTYLANISELVGHLGLQFSKLKLIEVFRCPQMKCLLFYGNFILSLPNLEAIKISFCEKLDELFNYTSNQTSVVEPVAPNLRTLELKNLPKLRSLCRPKESWPSLEQLYVVKCNLLSNLPLNIQNANTIKEIKGESQWWSGLKWDSHNTETALKLFFKPV</sequence>
<evidence type="ECO:0000259" key="8">
    <source>
        <dbReference type="Pfam" id="PF23247"/>
    </source>
</evidence>
<gene>
    <name evidence="11" type="ORF">TorRG33x02_297890</name>
</gene>
<dbReference type="AlphaFoldDB" id="A0A2P5C4L3"/>
<keyword evidence="3" id="KW-0677">Repeat</keyword>
<organism evidence="11 12">
    <name type="scientific">Trema orientale</name>
    <name type="common">Charcoal tree</name>
    <name type="synonym">Celtis orientalis</name>
    <dbReference type="NCBI Taxonomy" id="63057"/>
    <lineage>
        <taxon>Eukaryota</taxon>
        <taxon>Viridiplantae</taxon>
        <taxon>Streptophyta</taxon>
        <taxon>Embryophyta</taxon>
        <taxon>Tracheophyta</taxon>
        <taxon>Spermatophyta</taxon>
        <taxon>Magnoliopsida</taxon>
        <taxon>eudicotyledons</taxon>
        <taxon>Gunneridae</taxon>
        <taxon>Pentapetalae</taxon>
        <taxon>rosids</taxon>
        <taxon>fabids</taxon>
        <taxon>Rosales</taxon>
        <taxon>Cannabaceae</taxon>
        <taxon>Trema</taxon>
    </lineage>
</organism>
<dbReference type="InterPro" id="IPR027417">
    <property type="entry name" value="P-loop_NTPase"/>
</dbReference>
<dbReference type="InterPro" id="IPR042197">
    <property type="entry name" value="Apaf_helical"/>
</dbReference>
<proteinExistence type="inferred from homology"/>
<dbReference type="GO" id="GO:0005524">
    <property type="term" value="F:ATP binding"/>
    <property type="evidence" value="ECO:0007669"/>
    <property type="project" value="UniProtKB-KW"/>
</dbReference>
<dbReference type="InterPro" id="IPR003591">
    <property type="entry name" value="Leu-rich_rpt_typical-subtyp"/>
</dbReference>
<keyword evidence="6" id="KW-0067">ATP-binding</keyword>
<dbReference type="InParanoid" id="A0A2P5C4L3"/>
<dbReference type="PANTHER" id="PTHR33463:SF202">
    <property type="entry name" value="NB-ARC DOMAIN-CONTAINING PROTEIN"/>
    <property type="match status" value="1"/>
</dbReference>
<dbReference type="SUPFAM" id="SSF52058">
    <property type="entry name" value="L domain-like"/>
    <property type="match status" value="1"/>
</dbReference>
<dbReference type="Pfam" id="PF00931">
    <property type="entry name" value="NB-ARC"/>
    <property type="match status" value="1"/>
</dbReference>
<keyword evidence="5" id="KW-0611">Plant defense</keyword>
<feature type="domain" description="Disease resistance R13L4/SHOC-2-like LRR" evidence="10">
    <location>
        <begin position="558"/>
        <end position="701"/>
    </location>
</feature>
<dbReference type="FunFam" id="1.10.10.10:FF:000322">
    <property type="entry name" value="Probable disease resistance protein At1g63360"/>
    <property type="match status" value="1"/>
</dbReference>
<feature type="domain" description="NB-ARC" evidence="7">
    <location>
        <begin position="158"/>
        <end position="327"/>
    </location>
</feature>
<dbReference type="PRINTS" id="PR00364">
    <property type="entry name" value="DISEASERSIST"/>
</dbReference>
<evidence type="ECO:0000259" key="7">
    <source>
        <dbReference type="Pfam" id="PF00931"/>
    </source>
</evidence>
<dbReference type="InterPro" id="IPR032675">
    <property type="entry name" value="LRR_dom_sf"/>
</dbReference>
<dbReference type="InterPro" id="IPR002182">
    <property type="entry name" value="NB-ARC"/>
</dbReference>
<dbReference type="Pfam" id="PF23559">
    <property type="entry name" value="WHD_DRP"/>
    <property type="match status" value="1"/>
</dbReference>
<evidence type="ECO:0000259" key="10">
    <source>
        <dbReference type="Pfam" id="PF23598"/>
    </source>
</evidence>
<dbReference type="InterPro" id="IPR058922">
    <property type="entry name" value="WHD_DRP"/>
</dbReference>
<dbReference type="InterPro" id="IPR036388">
    <property type="entry name" value="WH-like_DNA-bd_sf"/>
</dbReference>